<dbReference type="VEuPathDB" id="CryptoDB:Vbra_13753"/>
<reference evidence="1 2" key="1">
    <citation type="submission" date="2014-11" db="EMBL/GenBank/DDBJ databases">
        <authorList>
            <person name="Zhu J."/>
            <person name="Qi W."/>
            <person name="Song R."/>
        </authorList>
    </citation>
    <scope>NUCLEOTIDE SEQUENCE [LARGE SCALE GENOMIC DNA]</scope>
</reference>
<dbReference type="InParanoid" id="A0A0G4EVR9"/>
<dbReference type="Proteomes" id="UP000041254">
    <property type="component" value="Unassembled WGS sequence"/>
</dbReference>
<protein>
    <submittedName>
        <fullName evidence="1">Uncharacterized protein</fullName>
    </submittedName>
</protein>
<accession>A0A0G4EVR9</accession>
<sequence>MSVAHASRGFLRRDVPTAVPDVLLGCHAPTHGLKQHRDGELPFLFHRAVDPSAWTPDAIMGSFAFIDYEFEFTWSRLANVPTKPHFWQLDLTDTQQVYSAHSSLGLPLNHFTGIVLVYCPQFIFWDPMLLQADKMTSEERGIVILNNVPDFFDGKACSCSAQPENTICLQEGQGICWDEDSEGQFKLFKHFINLTEEVGLQLKQPAYFNIHGKMGVGLQRVD</sequence>
<name>A0A0G4EVR9_VITBC</name>
<dbReference type="EMBL" id="CDMY01000335">
    <property type="protein sequence ID" value="CEM02747.1"/>
    <property type="molecule type" value="Genomic_DNA"/>
</dbReference>
<gene>
    <name evidence="1" type="ORF">Vbra_13753</name>
</gene>
<evidence type="ECO:0000313" key="1">
    <source>
        <dbReference type="EMBL" id="CEM02747.1"/>
    </source>
</evidence>
<proteinExistence type="predicted"/>
<evidence type="ECO:0000313" key="2">
    <source>
        <dbReference type="Proteomes" id="UP000041254"/>
    </source>
</evidence>
<dbReference type="PhylomeDB" id="A0A0G4EVR9"/>
<keyword evidence="2" id="KW-1185">Reference proteome</keyword>
<organism evidence="1 2">
    <name type="scientific">Vitrella brassicaformis (strain CCMP3155)</name>
    <dbReference type="NCBI Taxonomy" id="1169540"/>
    <lineage>
        <taxon>Eukaryota</taxon>
        <taxon>Sar</taxon>
        <taxon>Alveolata</taxon>
        <taxon>Colpodellida</taxon>
        <taxon>Vitrellaceae</taxon>
        <taxon>Vitrella</taxon>
    </lineage>
</organism>
<dbReference type="AlphaFoldDB" id="A0A0G4EVR9"/>